<evidence type="ECO:0000256" key="5">
    <source>
        <dbReference type="ARBA" id="ARBA00022729"/>
    </source>
</evidence>
<keyword evidence="4 20" id="KW-0812">Transmembrane</keyword>
<dbReference type="Gene3D" id="2.70.170.10">
    <property type="entry name" value="Neurotransmitter-gated ion-channel ligand-binding domain"/>
    <property type="match status" value="1"/>
</dbReference>
<dbReference type="FunFam" id="2.70.170.10:FF:000021">
    <property type="entry name" value="Gamma-aminobutyric acid receptor isoform 3b"/>
    <property type="match status" value="1"/>
</dbReference>
<keyword evidence="9 20" id="KW-0472">Membrane</keyword>
<dbReference type="InterPro" id="IPR006202">
    <property type="entry name" value="Neur_chan_lig-bd"/>
</dbReference>
<keyword evidence="17 20" id="KW-0407">Ion channel</keyword>
<dbReference type="PRINTS" id="PR00253">
    <property type="entry name" value="GABAARECEPTR"/>
</dbReference>
<evidence type="ECO:0000256" key="4">
    <source>
        <dbReference type="ARBA" id="ARBA00022692"/>
    </source>
</evidence>
<dbReference type="CDD" id="cd19049">
    <property type="entry name" value="LGIC_TM_anion"/>
    <property type="match status" value="1"/>
</dbReference>
<evidence type="ECO:0000256" key="9">
    <source>
        <dbReference type="ARBA" id="ARBA00023136"/>
    </source>
</evidence>
<evidence type="ECO:0000256" key="11">
    <source>
        <dbReference type="ARBA" id="ARBA00023170"/>
    </source>
</evidence>
<dbReference type="NCBIfam" id="TIGR00860">
    <property type="entry name" value="LIC"/>
    <property type="match status" value="1"/>
</dbReference>
<reference evidence="23" key="1">
    <citation type="submission" date="2022-03" db="EMBL/GenBank/DDBJ databases">
        <authorList>
            <person name="Martin C."/>
        </authorList>
    </citation>
    <scope>NUCLEOTIDE SEQUENCE</scope>
</reference>
<evidence type="ECO:0000256" key="13">
    <source>
        <dbReference type="ARBA" id="ARBA00023180"/>
    </source>
</evidence>
<dbReference type="GO" id="GO:0034707">
    <property type="term" value="C:chloride channel complex"/>
    <property type="evidence" value="ECO:0007669"/>
    <property type="project" value="UniProtKB-KW"/>
</dbReference>
<proteinExistence type="inferred from homology"/>
<feature type="transmembrane region" description="Helical" evidence="20">
    <location>
        <begin position="393"/>
        <end position="410"/>
    </location>
</feature>
<evidence type="ECO:0000313" key="23">
    <source>
        <dbReference type="EMBL" id="CAH1777322.1"/>
    </source>
</evidence>
<dbReference type="InterPro" id="IPR038050">
    <property type="entry name" value="Neuro_actylchol_rec"/>
</dbReference>
<keyword evidence="12" id="KW-0869">Chloride channel</keyword>
<evidence type="ECO:0000256" key="7">
    <source>
        <dbReference type="ARBA" id="ARBA00023018"/>
    </source>
</evidence>
<feature type="domain" description="Neurotransmitter-gated ion-channel ligand-binding" evidence="21">
    <location>
        <begin position="57"/>
        <end position="256"/>
    </location>
</feature>
<keyword evidence="8 20" id="KW-0406">Ion transport</keyword>
<keyword evidence="7" id="KW-0770">Synapse</keyword>
<dbReference type="PROSITE" id="PS00236">
    <property type="entry name" value="NEUROTR_ION_CHANNEL"/>
    <property type="match status" value="1"/>
</dbReference>
<dbReference type="AlphaFoldDB" id="A0A8S4N8M4"/>
<dbReference type="InterPro" id="IPR006201">
    <property type="entry name" value="Neur_channel"/>
</dbReference>
<evidence type="ECO:0000259" key="22">
    <source>
        <dbReference type="Pfam" id="PF02932"/>
    </source>
</evidence>
<keyword evidence="14" id="KW-0868">Chloride</keyword>
<dbReference type="InterPro" id="IPR018000">
    <property type="entry name" value="Neurotransmitter_ion_chnl_CS"/>
</dbReference>
<evidence type="ECO:0000313" key="24">
    <source>
        <dbReference type="Proteomes" id="UP000749559"/>
    </source>
</evidence>
<name>A0A8S4N8M4_OWEFU</name>
<evidence type="ECO:0000259" key="21">
    <source>
        <dbReference type="Pfam" id="PF02931"/>
    </source>
</evidence>
<evidence type="ECO:0000256" key="17">
    <source>
        <dbReference type="ARBA" id="ARBA00023303"/>
    </source>
</evidence>
<dbReference type="PANTHER" id="PTHR18945">
    <property type="entry name" value="NEUROTRANSMITTER GATED ION CHANNEL"/>
    <property type="match status" value="1"/>
</dbReference>
<dbReference type="InterPro" id="IPR036719">
    <property type="entry name" value="Neuro-gated_channel_TM_sf"/>
</dbReference>
<dbReference type="GO" id="GO:0045211">
    <property type="term" value="C:postsynaptic membrane"/>
    <property type="evidence" value="ECO:0007669"/>
    <property type="project" value="UniProtKB-SubCell"/>
</dbReference>
<evidence type="ECO:0000256" key="12">
    <source>
        <dbReference type="ARBA" id="ARBA00023173"/>
    </source>
</evidence>
<evidence type="ECO:0000256" key="14">
    <source>
        <dbReference type="ARBA" id="ARBA00023214"/>
    </source>
</evidence>
<feature type="domain" description="Neurotransmitter-gated ion-channel transmembrane" evidence="22">
    <location>
        <begin position="264"/>
        <end position="353"/>
    </location>
</feature>
<protein>
    <recommendedName>
        <fullName evidence="19">Gamma-aminobutyric acid receptor subunit beta</fullName>
    </recommendedName>
</protein>
<keyword evidence="5" id="KW-0732">Signal</keyword>
<dbReference type="Pfam" id="PF02931">
    <property type="entry name" value="Neur_chan_LBD"/>
    <property type="match status" value="1"/>
</dbReference>
<dbReference type="Pfam" id="PF02932">
    <property type="entry name" value="Neur_chan_memb"/>
    <property type="match status" value="1"/>
</dbReference>
<comment type="caution">
    <text evidence="20">Lacks conserved residue(s) required for the propagation of feature annotation.</text>
</comment>
<dbReference type="InterPro" id="IPR036734">
    <property type="entry name" value="Neur_chan_lig-bd_sf"/>
</dbReference>
<keyword evidence="6 20" id="KW-1133">Transmembrane helix</keyword>
<gene>
    <name evidence="23" type="ORF">OFUS_LOCUS4377</name>
</gene>
<dbReference type="Gene3D" id="1.20.58.390">
    <property type="entry name" value="Neurotransmitter-gated ion-channel transmembrane domain"/>
    <property type="match status" value="1"/>
</dbReference>
<evidence type="ECO:0000256" key="10">
    <source>
        <dbReference type="ARBA" id="ARBA00023157"/>
    </source>
</evidence>
<keyword evidence="16" id="KW-1071">Ligand-gated ion channel</keyword>
<evidence type="ECO:0000256" key="18">
    <source>
        <dbReference type="ARBA" id="ARBA00034104"/>
    </source>
</evidence>
<feature type="transmembrane region" description="Helical" evidence="20">
    <location>
        <begin position="322"/>
        <end position="344"/>
    </location>
</feature>
<comment type="caution">
    <text evidence="23">The sequence shown here is derived from an EMBL/GenBank/DDBJ whole genome shotgun (WGS) entry which is preliminary data.</text>
</comment>
<sequence length="429" mass="48881">MTYSAGEYRVFTGINVSHIHSLNIAYSPAEYAIYHSSSGHTSAVEFMNMIENRSLVDQRIRPNHNGPPVIVKCQVFISSFGSISEVNMDYSLDFFLRQEWNDPRLQYEGGKQRYITLTSESIKNIWTPPLYFPNEKKGELHTMIIPNKLIRVTPNGTVTYSIRLTLVLSCPMLLTDFPLDTQECALNIESFVYESDDIELQWQPDHSLKNQGVEIPSTVGLAQFKIDDVKASSRNRSYSRTGSFSSLRAVFHLKRQIGYYLLQTYIPSMLIVILSWVAFWINKEAVPARIALGITTVLTMTTQLTGSRQGVPRVSYPKAMDVWMAACMLFVFLALLEYAVVNVMSTVEKDKQARHRDIETGKKGNKKRDRSSVLAYNKGRGCTAQYVDNCSRIIFPVFFVIFNCAYWAVYTAEFQTMIVDAFNKIKGEE</sequence>
<keyword evidence="2 20" id="KW-0813">Transport</keyword>
<keyword evidence="24" id="KW-1185">Reference proteome</keyword>
<keyword evidence="3" id="KW-1003">Cell membrane</keyword>
<dbReference type="GO" id="GO:0005230">
    <property type="term" value="F:extracellular ligand-gated monoatomic ion channel activity"/>
    <property type="evidence" value="ECO:0007669"/>
    <property type="project" value="InterPro"/>
</dbReference>
<dbReference type="EMBL" id="CAIIXF020000002">
    <property type="protein sequence ID" value="CAH1777322.1"/>
    <property type="molecule type" value="Genomic_DNA"/>
</dbReference>
<dbReference type="GO" id="GO:0004888">
    <property type="term" value="F:transmembrane signaling receptor activity"/>
    <property type="evidence" value="ECO:0007669"/>
    <property type="project" value="InterPro"/>
</dbReference>
<organism evidence="23 24">
    <name type="scientific">Owenia fusiformis</name>
    <name type="common">Polychaete worm</name>
    <dbReference type="NCBI Taxonomy" id="6347"/>
    <lineage>
        <taxon>Eukaryota</taxon>
        <taxon>Metazoa</taxon>
        <taxon>Spiralia</taxon>
        <taxon>Lophotrochozoa</taxon>
        <taxon>Annelida</taxon>
        <taxon>Polychaeta</taxon>
        <taxon>Sedentaria</taxon>
        <taxon>Canalipalpata</taxon>
        <taxon>Sabellida</taxon>
        <taxon>Oweniida</taxon>
        <taxon>Oweniidae</taxon>
        <taxon>Owenia</taxon>
    </lineage>
</organism>
<dbReference type="FunFam" id="1.20.58.390:FF:000067">
    <property type="entry name" value="Glycine receptor subunit alpha-2"/>
    <property type="match status" value="1"/>
</dbReference>
<evidence type="ECO:0000256" key="1">
    <source>
        <dbReference type="ARBA" id="ARBA00010180"/>
    </source>
</evidence>
<dbReference type="GO" id="GO:0005254">
    <property type="term" value="F:chloride channel activity"/>
    <property type="evidence" value="ECO:0007669"/>
    <property type="project" value="UniProtKB-KW"/>
</dbReference>
<feature type="transmembrane region" description="Helical" evidence="20">
    <location>
        <begin position="257"/>
        <end position="281"/>
    </location>
</feature>
<evidence type="ECO:0000256" key="6">
    <source>
        <dbReference type="ARBA" id="ARBA00022989"/>
    </source>
</evidence>
<dbReference type="PRINTS" id="PR00252">
    <property type="entry name" value="NRIONCHANNEL"/>
</dbReference>
<keyword evidence="11" id="KW-0675">Receptor</keyword>
<keyword evidence="15" id="KW-0628">Postsynaptic cell membrane</keyword>
<dbReference type="SUPFAM" id="SSF63712">
    <property type="entry name" value="Nicotinic receptor ligand binding domain-like"/>
    <property type="match status" value="1"/>
</dbReference>
<evidence type="ECO:0000256" key="19">
    <source>
        <dbReference type="ARBA" id="ARBA00071250"/>
    </source>
</evidence>
<evidence type="ECO:0000256" key="8">
    <source>
        <dbReference type="ARBA" id="ARBA00023065"/>
    </source>
</evidence>
<dbReference type="InterPro" id="IPR006028">
    <property type="entry name" value="GABAA/Glycine_rcpt"/>
</dbReference>
<evidence type="ECO:0000256" key="20">
    <source>
        <dbReference type="RuleBase" id="RU000687"/>
    </source>
</evidence>
<comment type="subcellular location">
    <subcellularLocation>
        <location evidence="18">Postsynaptic cell membrane</location>
        <topology evidence="18">Multi-pass membrane protein</topology>
    </subcellularLocation>
</comment>
<keyword evidence="10" id="KW-1015">Disulfide bond</keyword>
<dbReference type="OrthoDB" id="442503at2759"/>
<evidence type="ECO:0000256" key="16">
    <source>
        <dbReference type="ARBA" id="ARBA00023286"/>
    </source>
</evidence>
<keyword evidence="13" id="KW-0325">Glycoprotein</keyword>
<comment type="similarity">
    <text evidence="1">Belongs to the ligand-gated ion channel (TC 1.A.9) family. Gamma-aminobutyric acid receptor (TC 1.A.9.5) subfamily.</text>
</comment>
<evidence type="ECO:0000256" key="3">
    <source>
        <dbReference type="ARBA" id="ARBA00022475"/>
    </source>
</evidence>
<evidence type="ECO:0000256" key="15">
    <source>
        <dbReference type="ARBA" id="ARBA00023257"/>
    </source>
</evidence>
<dbReference type="InterPro" id="IPR006029">
    <property type="entry name" value="Neurotrans-gated_channel_TM"/>
</dbReference>
<evidence type="ECO:0000256" key="2">
    <source>
        <dbReference type="ARBA" id="ARBA00022448"/>
    </source>
</evidence>
<dbReference type="Proteomes" id="UP000749559">
    <property type="component" value="Unassembled WGS sequence"/>
</dbReference>
<dbReference type="SUPFAM" id="SSF90112">
    <property type="entry name" value="Neurotransmitter-gated ion-channel transmembrane pore"/>
    <property type="match status" value="1"/>
</dbReference>
<accession>A0A8S4N8M4</accession>